<accession>A0AAU8II74</accession>
<evidence type="ECO:0000313" key="2">
    <source>
        <dbReference type="EMBL" id="XCJ17927.1"/>
    </source>
</evidence>
<organism evidence="2">
    <name type="scientific">Sporolactobacillus sp. Y61</name>
    <dbReference type="NCBI Taxonomy" id="3160863"/>
    <lineage>
        <taxon>Bacteria</taxon>
        <taxon>Bacillati</taxon>
        <taxon>Bacillota</taxon>
        <taxon>Bacilli</taxon>
        <taxon>Bacillales</taxon>
        <taxon>Sporolactobacillaceae</taxon>
        <taxon>Sporolactobacillus</taxon>
    </lineage>
</organism>
<dbReference type="InterPro" id="IPR036291">
    <property type="entry name" value="NAD(P)-bd_dom_sf"/>
</dbReference>
<dbReference type="EMBL" id="CP159510">
    <property type="protein sequence ID" value="XCJ17927.1"/>
    <property type="molecule type" value="Genomic_DNA"/>
</dbReference>
<keyword evidence="2" id="KW-0456">Lyase</keyword>
<reference evidence="2" key="1">
    <citation type="submission" date="2024-06" db="EMBL/GenBank/DDBJ databases">
        <authorList>
            <person name="Fan A."/>
            <person name="Zhang F.Y."/>
            <person name="Zhang L."/>
        </authorList>
    </citation>
    <scope>NUCLEOTIDE SEQUENCE</scope>
    <source>
        <strain evidence="2">Y61</strain>
    </source>
</reference>
<dbReference type="AlphaFoldDB" id="A0AAU8II74"/>
<dbReference type="PANTHER" id="PTHR43000">
    <property type="entry name" value="DTDP-D-GLUCOSE 4,6-DEHYDRATASE-RELATED"/>
    <property type="match status" value="1"/>
</dbReference>
<dbReference type="SUPFAM" id="SSF51735">
    <property type="entry name" value="NAD(P)-binding Rossmann-fold domains"/>
    <property type="match status" value="1"/>
</dbReference>
<name>A0AAU8II74_9BACL</name>
<dbReference type="RefSeq" id="WP_353949012.1">
    <property type="nucleotide sequence ID" value="NZ_CP159510.1"/>
</dbReference>
<dbReference type="Gene3D" id="3.90.25.10">
    <property type="entry name" value="UDP-galactose 4-epimerase, domain 1"/>
    <property type="match status" value="1"/>
</dbReference>
<dbReference type="Gene3D" id="3.40.50.720">
    <property type="entry name" value="NAD(P)-binding Rossmann-like Domain"/>
    <property type="match status" value="1"/>
</dbReference>
<dbReference type="GO" id="GO:0008446">
    <property type="term" value="F:GDP-mannose 4,6-dehydratase activity"/>
    <property type="evidence" value="ECO:0007669"/>
    <property type="project" value="UniProtKB-EC"/>
</dbReference>
<proteinExistence type="predicted"/>
<sequence>MNILITGAHGFIAKHLASKLKASHHKVILTSHTHFTHEQTCNMVIKMDLLDLNEIMKVINKIKPDVIMHLAAQSSIPRSWKDPMETVRVNTLGTTNIILAAGILHLKTKMIIVGSSEEYGSTAVKKTLLVENDPCFPQNPYAVSKLAAEQLGTQMSKKYQLNIVFLRPFNHFGPGQKIGFVISDFCSQIAKIEQNLLPPEMIVGNVLSYRDFLALPDVIDAYYLAIEKDLPNGVYNISSGKAVSIQSILMRLLKLSRKAIRIKKGKFHDRTAEINSFAGDSTKFRRVTGWNPTRSINEYLKVTLDWWRDEIERCGRDSEQHIGRDNINV</sequence>
<dbReference type="InterPro" id="IPR016040">
    <property type="entry name" value="NAD(P)-bd_dom"/>
</dbReference>
<feature type="domain" description="NAD(P)-binding" evidence="1">
    <location>
        <begin position="4"/>
        <end position="301"/>
    </location>
</feature>
<gene>
    <name evidence="2" type="ORF">ABNN70_05520</name>
</gene>
<dbReference type="Pfam" id="PF16363">
    <property type="entry name" value="GDP_Man_Dehyd"/>
    <property type="match status" value="1"/>
</dbReference>
<evidence type="ECO:0000259" key="1">
    <source>
        <dbReference type="Pfam" id="PF16363"/>
    </source>
</evidence>
<dbReference type="EC" id="4.2.1.47" evidence="2"/>
<protein>
    <submittedName>
        <fullName evidence="2">GDP-mannose 4,6-dehydratase</fullName>
        <ecNumber evidence="2">4.2.1.47</ecNumber>
    </submittedName>
</protein>